<evidence type="ECO:0000256" key="4">
    <source>
        <dbReference type="ARBA" id="ARBA00022692"/>
    </source>
</evidence>
<evidence type="ECO:0000256" key="1">
    <source>
        <dbReference type="ARBA" id="ARBA00004651"/>
    </source>
</evidence>
<dbReference type="PANTHER" id="PTHR30250">
    <property type="entry name" value="PST FAMILY PREDICTED COLANIC ACID TRANSPORTER"/>
    <property type="match status" value="1"/>
</dbReference>
<dbReference type="RefSeq" id="WP_189608027.1">
    <property type="nucleotide sequence ID" value="NZ_BMXR01000003.1"/>
</dbReference>
<evidence type="ECO:0000313" key="9">
    <source>
        <dbReference type="Proteomes" id="UP000626148"/>
    </source>
</evidence>
<feature type="transmembrane region" description="Helical" evidence="7">
    <location>
        <begin position="349"/>
        <end position="370"/>
    </location>
</feature>
<accession>A0A918K4R8</accession>
<feature type="transmembrane region" description="Helical" evidence="7">
    <location>
        <begin position="376"/>
        <end position="400"/>
    </location>
</feature>
<keyword evidence="5 7" id="KW-1133">Transmembrane helix</keyword>
<feature type="transmembrane region" description="Helical" evidence="7">
    <location>
        <begin position="440"/>
        <end position="461"/>
    </location>
</feature>
<evidence type="ECO:0000256" key="5">
    <source>
        <dbReference type="ARBA" id="ARBA00022989"/>
    </source>
</evidence>
<evidence type="ECO:0000256" key="2">
    <source>
        <dbReference type="ARBA" id="ARBA00007430"/>
    </source>
</evidence>
<feature type="transmembrane region" description="Helical" evidence="7">
    <location>
        <begin position="317"/>
        <end position="337"/>
    </location>
</feature>
<feature type="transmembrane region" description="Helical" evidence="7">
    <location>
        <begin position="412"/>
        <end position="434"/>
    </location>
</feature>
<evidence type="ECO:0000256" key="6">
    <source>
        <dbReference type="ARBA" id="ARBA00023136"/>
    </source>
</evidence>
<proteinExistence type="inferred from homology"/>
<dbReference type="InterPro" id="IPR050833">
    <property type="entry name" value="Poly_Biosynth_Transport"/>
</dbReference>
<reference evidence="8" key="1">
    <citation type="journal article" date="2014" name="Int. J. Syst. Evol. Microbiol.">
        <title>Complete genome sequence of Corynebacterium casei LMG S-19264T (=DSM 44701T), isolated from a smear-ripened cheese.</title>
        <authorList>
            <consortium name="US DOE Joint Genome Institute (JGI-PGF)"/>
            <person name="Walter F."/>
            <person name="Albersmeier A."/>
            <person name="Kalinowski J."/>
            <person name="Ruckert C."/>
        </authorList>
    </citation>
    <scope>NUCLEOTIDE SEQUENCE</scope>
    <source>
        <strain evidence="8">KCTC 22169</strain>
    </source>
</reference>
<evidence type="ECO:0000256" key="3">
    <source>
        <dbReference type="ARBA" id="ARBA00022475"/>
    </source>
</evidence>
<comment type="similarity">
    <text evidence="2">Belongs to the polysaccharide synthase family.</text>
</comment>
<keyword evidence="3" id="KW-1003">Cell membrane</keyword>
<keyword evidence="4 7" id="KW-0812">Transmembrane</keyword>
<sequence length="482" mass="53424">MASVRSALLYSATSKYSMRLLGLISTMVLARLLTPSEIGTFAIASSIVMLLTEFRMLGAGVYLIREKVLNNDKIRSALGLTVLISWGLGMAIAGSSPWVSKFYQMPEITTLFIILSISFFLAPYISIPTSLLSRDLKYRQIMIIQMSAAIANFISSVLLVIMGYSFYSLAWGRSIASTVQLLAVLWYRPRNIPWRPSFRNMKSVAKVGIYSSTANILKKSQTTAPDLVIGKMGTTSQVGMFSRGMGFVDFLSQSIEMGISPVALPYLSSVRRQGGDVLMAYTKAALLIGSLTWPVLAVASLTSFPAIRLFFGDQWDAAAPIAAILAYWALFRSVHSLSPPLFLTTGKEAWLVAKEAITFIVFILGIILSYRYGLEAVAWSLVFSAIFNMVLTSWVLKYCIQLNIVPFIRAMLPNIVLTAICWAVTCIIDLFVNFDQSDPVFSIAIVALVLPPVWLLTVMVLNHDIYQEIKNLVLKKRRSIIY</sequence>
<feature type="transmembrane region" description="Helical" evidence="7">
    <location>
        <begin position="16"/>
        <end position="34"/>
    </location>
</feature>
<comment type="caution">
    <text evidence="8">The sequence shown here is derived from an EMBL/GenBank/DDBJ whole genome shotgun (WGS) entry which is preliminary data.</text>
</comment>
<feature type="transmembrane region" description="Helical" evidence="7">
    <location>
        <begin position="143"/>
        <end position="164"/>
    </location>
</feature>
<keyword evidence="6 7" id="KW-0472">Membrane</keyword>
<reference evidence="8" key="2">
    <citation type="submission" date="2020-09" db="EMBL/GenBank/DDBJ databases">
        <authorList>
            <person name="Sun Q."/>
            <person name="Kim S."/>
        </authorList>
    </citation>
    <scope>NUCLEOTIDE SEQUENCE</scope>
    <source>
        <strain evidence="8">KCTC 22169</strain>
    </source>
</reference>
<dbReference type="EMBL" id="BMXR01000003">
    <property type="protein sequence ID" value="GGX49600.1"/>
    <property type="molecule type" value="Genomic_DNA"/>
</dbReference>
<feature type="transmembrane region" description="Helical" evidence="7">
    <location>
        <begin position="284"/>
        <end position="311"/>
    </location>
</feature>
<dbReference type="AlphaFoldDB" id="A0A918K4R8"/>
<protein>
    <submittedName>
        <fullName evidence="8">Lipopolysaccharide biosynthesis protein</fullName>
    </submittedName>
</protein>
<dbReference type="GO" id="GO:0005886">
    <property type="term" value="C:plasma membrane"/>
    <property type="evidence" value="ECO:0007669"/>
    <property type="project" value="UniProtKB-SubCell"/>
</dbReference>
<feature type="transmembrane region" description="Helical" evidence="7">
    <location>
        <begin position="40"/>
        <end position="64"/>
    </location>
</feature>
<gene>
    <name evidence="8" type="ORF">GCM10007392_16170</name>
</gene>
<organism evidence="8 9">
    <name type="scientific">Saccharospirillum salsuginis</name>
    <dbReference type="NCBI Taxonomy" id="418750"/>
    <lineage>
        <taxon>Bacteria</taxon>
        <taxon>Pseudomonadati</taxon>
        <taxon>Pseudomonadota</taxon>
        <taxon>Gammaproteobacteria</taxon>
        <taxon>Oceanospirillales</taxon>
        <taxon>Saccharospirillaceae</taxon>
        <taxon>Saccharospirillum</taxon>
    </lineage>
</organism>
<dbReference type="PANTHER" id="PTHR30250:SF10">
    <property type="entry name" value="LIPOPOLYSACCHARIDE BIOSYNTHESIS PROTEIN WZXC"/>
    <property type="match status" value="1"/>
</dbReference>
<feature type="transmembrane region" description="Helical" evidence="7">
    <location>
        <begin position="76"/>
        <end position="99"/>
    </location>
</feature>
<evidence type="ECO:0000313" key="8">
    <source>
        <dbReference type="EMBL" id="GGX49600.1"/>
    </source>
</evidence>
<keyword evidence="9" id="KW-1185">Reference proteome</keyword>
<name>A0A918K4R8_9GAMM</name>
<dbReference type="Pfam" id="PF13440">
    <property type="entry name" value="Polysacc_synt_3"/>
    <property type="match status" value="1"/>
</dbReference>
<dbReference type="Proteomes" id="UP000626148">
    <property type="component" value="Unassembled WGS sequence"/>
</dbReference>
<comment type="subcellular location">
    <subcellularLocation>
        <location evidence="1">Cell membrane</location>
        <topology evidence="1">Multi-pass membrane protein</topology>
    </subcellularLocation>
</comment>
<feature type="transmembrane region" description="Helical" evidence="7">
    <location>
        <begin position="170"/>
        <end position="187"/>
    </location>
</feature>
<feature type="transmembrane region" description="Helical" evidence="7">
    <location>
        <begin position="111"/>
        <end position="131"/>
    </location>
</feature>
<evidence type="ECO:0000256" key="7">
    <source>
        <dbReference type="SAM" id="Phobius"/>
    </source>
</evidence>